<comment type="caution">
    <text evidence="4">The sequence shown here is derived from an EMBL/GenBank/DDBJ whole genome shotgun (WGS) entry which is preliminary data.</text>
</comment>
<dbReference type="InterPro" id="IPR001128">
    <property type="entry name" value="Cyt_P450"/>
</dbReference>
<dbReference type="PRINTS" id="PR00463">
    <property type="entry name" value="EP450I"/>
</dbReference>
<dbReference type="PANTHER" id="PTHR24305">
    <property type="entry name" value="CYTOCHROME P450"/>
    <property type="match status" value="1"/>
</dbReference>
<keyword evidence="2" id="KW-0479">Metal-binding</keyword>
<dbReference type="Proteomes" id="UP000284375">
    <property type="component" value="Unassembled WGS sequence"/>
</dbReference>
<keyword evidence="5" id="KW-1185">Reference proteome</keyword>
<dbReference type="OrthoDB" id="10029320at2759"/>
<dbReference type="GO" id="GO:0016705">
    <property type="term" value="F:oxidoreductase activity, acting on paired donors, with incorporation or reduction of molecular oxygen"/>
    <property type="evidence" value="ECO:0007669"/>
    <property type="project" value="InterPro"/>
</dbReference>
<dbReference type="PANTHER" id="PTHR24305:SF222">
    <property type="entry name" value="CYTOCHROME P450 MONOOXYGENASE STCS"/>
    <property type="match status" value="1"/>
</dbReference>
<dbReference type="GO" id="GO:0020037">
    <property type="term" value="F:heme binding"/>
    <property type="evidence" value="ECO:0007669"/>
    <property type="project" value="InterPro"/>
</dbReference>
<dbReference type="AlphaFoldDB" id="A0A423W934"/>
<dbReference type="InterPro" id="IPR050121">
    <property type="entry name" value="Cytochrome_P450_monoxygenase"/>
</dbReference>
<proteinExistence type="predicted"/>
<dbReference type="SUPFAM" id="SSF48264">
    <property type="entry name" value="Cytochrome P450"/>
    <property type="match status" value="1"/>
</dbReference>
<evidence type="ECO:0000256" key="2">
    <source>
        <dbReference type="ARBA" id="ARBA00022723"/>
    </source>
</evidence>
<evidence type="ECO:0000313" key="5">
    <source>
        <dbReference type="Proteomes" id="UP000284375"/>
    </source>
</evidence>
<gene>
    <name evidence="4" type="ORF">VSDG_02932</name>
</gene>
<name>A0A423W934_CYTCH</name>
<evidence type="ECO:0000313" key="4">
    <source>
        <dbReference type="EMBL" id="ROV99858.1"/>
    </source>
</evidence>
<dbReference type="InterPro" id="IPR036396">
    <property type="entry name" value="Cyt_P450_sf"/>
</dbReference>
<accession>A0A423W934</accession>
<dbReference type="GO" id="GO:0005506">
    <property type="term" value="F:iron ion binding"/>
    <property type="evidence" value="ECO:0007669"/>
    <property type="project" value="InterPro"/>
</dbReference>
<evidence type="ECO:0008006" key="6">
    <source>
        <dbReference type="Google" id="ProtNLM"/>
    </source>
</evidence>
<organism evidence="4 5">
    <name type="scientific">Cytospora chrysosperma</name>
    <name type="common">Cytospora canker fungus</name>
    <name type="synonym">Sphaeria chrysosperma</name>
    <dbReference type="NCBI Taxonomy" id="252740"/>
    <lineage>
        <taxon>Eukaryota</taxon>
        <taxon>Fungi</taxon>
        <taxon>Dikarya</taxon>
        <taxon>Ascomycota</taxon>
        <taxon>Pezizomycotina</taxon>
        <taxon>Sordariomycetes</taxon>
        <taxon>Sordariomycetidae</taxon>
        <taxon>Diaporthales</taxon>
        <taxon>Cytosporaceae</taxon>
        <taxon>Cytospora</taxon>
    </lineage>
</organism>
<keyword evidence="1" id="KW-0349">Heme</keyword>
<dbReference type="GO" id="GO:0004497">
    <property type="term" value="F:monooxygenase activity"/>
    <property type="evidence" value="ECO:0007669"/>
    <property type="project" value="InterPro"/>
</dbReference>
<protein>
    <recommendedName>
        <fullName evidence="6">Cytochrome P450</fullName>
    </recommendedName>
</protein>
<dbReference type="Gene3D" id="1.10.630.10">
    <property type="entry name" value="Cytochrome P450"/>
    <property type="match status" value="2"/>
</dbReference>
<evidence type="ECO:0000256" key="3">
    <source>
        <dbReference type="ARBA" id="ARBA00023004"/>
    </source>
</evidence>
<dbReference type="PRINTS" id="PR00385">
    <property type="entry name" value="P450"/>
</dbReference>
<keyword evidence="3" id="KW-0408">Iron</keyword>
<reference evidence="4 5" key="1">
    <citation type="submission" date="2015-09" db="EMBL/GenBank/DDBJ databases">
        <title>Host preference determinants of Valsa canker pathogens revealed by comparative genomics.</title>
        <authorList>
            <person name="Yin Z."/>
            <person name="Huang L."/>
        </authorList>
    </citation>
    <scope>NUCLEOTIDE SEQUENCE [LARGE SCALE GENOMIC DNA]</scope>
    <source>
        <strain evidence="4 5">YSFL</strain>
    </source>
</reference>
<dbReference type="Pfam" id="PF00067">
    <property type="entry name" value="p450"/>
    <property type="match status" value="1"/>
</dbReference>
<dbReference type="InterPro" id="IPR002401">
    <property type="entry name" value="Cyt_P450_E_grp-I"/>
</dbReference>
<evidence type="ECO:0000256" key="1">
    <source>
        <dbReference type="ARBA" id="ARBA00022617"/>
    </source>
</evidence>
<dbReference type="EMBL" id="LJZO01000010">
    <property type="protein sequence ID" value="ROV99858.1"/>
    <property type="molecule type" value="Genomic_DNA"/>
</dbReference>
<dbReference type="STRING" id="252740.A0A423W934"/>
<sequence>MSSGGEDWKALRKRFNPGFAPQHLMTLLPSIVETATIFINHLDSFARNMEEFSLQSLATNLTFDVIGKLVLDNDMGAQRSRPSEFMRVFHELIQTFTSEQIDLPWWCTPRLEWKRSCLAKQVRSTLETIIRDAYAERNEDTKPCSILSMSLQDVDDLSPDIMDVTCDQLSSFLFAGHDTTSTTIAWVIYELSRTPHALRAVRAELDEIFSPDSSPAAGASHLLVPGGEQLVHRMSYASAVIKEMLRLWPPGATARMTKPGDGLKITLRTSEDSSGTERWLQDDIADKIPAGAWRAFERDPCNCIGQELATIEARIVIELAARRYDFTKVGLGAVTLDNSTDKAGDV</sequence>